<dbReference type="Proteomes" id="UP001597218">
    <property type="component" value="Unassembled WGS sequence"/>
</dbReference>
<evidence type="ECO:0000256" key="1">
    <source>
        <dbReference type="SAM" id="Coils"/>
    </source>
</evidence>
<organism evidence="2 3">
    <name type="scientific">Sporosarcina siberiensis</name>
    <dbReference type="NCBI Taxonomy" id="1365606"/>
    <lineage>
        <taxon>Bacteria</taxon>
        <taxon>Bacillati</taxon>
        <taxon>Bacillota</taxon>
        <taxon>Bacilli</taxon>
        <taxon>Bacillales</taxon>
        <taxon>Caryophanaceae</taxon>
        <taxon>Sporosarcina</taxon>
    </lineage>
</organism>
<keyword evidence="3" id="KW-1185">Reference proteome</keyword>
<gene>
    <name evidence="2" type="ORF">ACFSFY_02240</name>
</gene>
<name>A0ABW4SD85_9BACL</name>
<accession>A0ABW4SD85</accession>
<evidence type="ECO:0008006" key="4">
    <source>
        <dbReference type="Google" id="ProtNLM"/>
    </source>
</evidence>
<protein>
    <recommendedName>
        <fullName evidence="4">Chromosome segregation ATPase</fullName>
    </recommendedName>
</protein>
<reference evidence="3" key="1">
    <citation type="journal article" date="2019" name="Int. J. Syst. Evol. Microbiol.">
        <title>The Global Catalogue of Microorganisms (GCM) 10K type strain sequencing project: providing services to taxonomists for standard genome sequencing and annotation.</title>
        <authorList>
            <consortium name="The Broad Institute Genomics Platform"/>
            <consortium name="The Broad Institute Genome Sequencing Center for Infectious Disease"/>
            <person name="Wu L."/>
            <person name="Ma J."/>
        </authorList>
    </citation>
    <scope>NUCLEOTIDE SEQUENCE [LARGE SCALE GENOMIC DNA]</scope>
    <source>
        <strain evidence="3">CGMCC 4.7177</strain>
    </source>
</reference>
<dbReference type="EMBL" id="JBHUGI010000004">
    <property type="protein sequence ID" value="MFD1926895.1"/>
    <property type="molecule type" value="Genomic_DNA"/>
</dbReference>
<dbReference type="RefSeq" id="WP_381535546.1">
    <property type="nucleotide sequence ID" value="NZ_JBHUGI010000004.1"/>
</dbReference>
<feature type="coiled-coil region" evidence="1">
    <location>
        <begin position="284"/>
        <end position="358"/>
    </location>
</feature>
<comment type="caution">
    <text evidence="2">The sequence shown here is derived from an EMBL/GenBank/DDBJ whole genome shotgun (WGS) entry which is preliminary data.</text>
</comment>
<evidence type="ECO:0000313" key="3">
    <source>
        <dbReference type="Proteomes" id="UP001597218"/>
    </source>
</evidence>
<feature type="coiled-coil region" evidence="1">
    <location>
        <begin position="933"/>
        <end position="974"/>
    </location>
</feature>
<evidence type="ECO:0000313" key="2">
    <source>
        <dbReference type="EMBL" id="MFD1926895.1"/>
    </source>
</evidence>
<proteinExistence type="predicted"/>
<keyword evidence="1" id="KW-0175">Coiled coil</keyword>
<feature type="coiled-coil region" evidence="1">
    <location>
        <begin position="734"/>
        <end position="761"/>
    </location>
</feature>
<feature type="coiled-coil region" evidence="1">
    <location>
        <begin position="791"/>
        <end position="825"/>
    </location>
</feature>
<sequence length="1469" mass="172197">MPAISQIRFTNVVYEEGQKRYNDDIFKFDGYNGAIVLENGGGKTVLIQTLLQAVIPHTNLGERKIRDTLKLEGPAHIAIEWIISERPRRYVVTAVSLFLSDNKVDSFKYVYEYGANDADRIEEMPFVKDDGKRPAERFEIEEYYKKKVQQSPLAKMFDTIKSYRHFIEEHYHIISDEWDSIVKINQDEGGIERFFENCKTEKLLYDRLLIPTVESSISGFDENRFADTFEEQQKSFKLYKELRAQIGEYESIEEELSAYVAANEVLYTKEQQYIEHKSRTKGVYGLANKQKEKSKQEIALLEQAMGELKVEQATLESRRDSLVIRMTEEELAGHQEQLQEITEEKERVDENVHRLKKMYYSLMLAKQKMSRHVQSELVAYYKDEITQLDKESDATHLSDELHTAHQQISGYFIEQENLLEKELTGFTHELNPIEDELKACAKESEQFQKEHIRLEKERAEKETWIDSLEKSMMKIRQTILSNTQQETVSALLPQWIKEHAQVEDSIVSLQNDTKNSRQSLIIEKEKKERLNSEITADLIDLAKTEDTVSRMEEAQLNQKEQLGKLSFSLSRIDSLYMKQSSVEQDLSRTIERLKEDKEEKLLVERVAYRFLDDYAGQDVFFADPFMEKQLQRWTNTIGLIDTGIRYLNGLNLSIDEQLKLYPYWPVTLITTAEKKTALIEKVEKVRENLLYPVHVIDLQTAKSLVEGSGEFISNAVLPLHWNQNAQAESFRAWKETLRTEADRIKGERQEVEAKLNAWEEGHLSFTNFFKKYPYEVLKETIEKEQILKDRLHLKKRLLQRCETELTRLEDTIQSNERQIADLKDQQNGFGNRILAGQQHESEAKELIHYKEASETVRLAIEGLHLDIRRLMRRQRVYEDEKRVLQENMSSITMRIQMLKSNDYYKIVKDLTPLFTDKTFELLKETAESIKLSLNELSRSRGELETKLGNARERLIEAESEIERVQSDWDEFDEQSFPENGDAEIDRLRRKEKVENEQLKEKTILLNEQTTKVAIVHSKIGELKGNFERNFPGVEIVAFNQPLKNVQSTLKVEHEKLNEQEKQYTVGLKRFGEELQKVEQALIELGKFVEAHHFNSASIEEKQLSESDANEFTYEPLRIVRQVTNEMKKASDAVKEESERVINDRHNFNMYVRRNMSDAKMRDNLIQGLEYKREFTELVEFQQNMRAKMNSVIRFNEESIRGHDEQLEHFVTYMHEHVRTVVRELEVIPTKTRIKFGTGMKQIYNFSISDWEEKEGLLRLRTYIDEILEWIEHPRYVDPECKLNSGKVRSDIEMWFATPQLLRIVLQNGDMKVSCRKVTNNNEVTSRSYSWRESNEWSGGEKWSKNMTLFLGILSYVAEKKKLLDTSMKRNRVVVLDNPFGKASSEHVLSPVFFIAEKLGFQMIALTAHAEGKFLRDYFPVMYSCRLRSAQNTEKMIMTKEKTVNAAYFQDNDPAAFERIGESEQLTLLD</sequence>